<dbReference type="InterPro" id="IPR018376">
    <property type="entry name" value="Enoyl-CoA_hyd/isom_CS"/>
</dbReference>
<dbReference type="InterPro" id="IPR001753">
    <property type="entry name" value="Enoyl-CoA_hydra/iso"/>
</dbReference>
<dbReference type="PANTHER" id="PTHR42964">
    <property type="entry name" value="ENOYL-COA HYDRATASE"/>
    <property type="match status" value="1"/>
</dbReference>
<sequence>MDAVLLEVADAVATITLNRPERLNVLDIEIAEALADAAQRAAVSDAEIVVVTGTGRAFTAGGDVQAMAAADDRSAFMLDLVGAANRAMTALRAVRQPVVARVNGIVAGAGIGIVLAADIAIAVDTATFTPAYGAIGLVPDCGATALLPRAIGERRARDLLLTGRRIDAATALEWGLLTRVATTEELDASVADVLSAIRSAGPTAPSATKELLDLDGSYADALAAERAAIAREAATPFAAARLEAFARRG</sequence>
<reference evidence="3" key="2">
    <citation type="submission" date="2023-01" db="EMBL/GenBank/DDBJ databases">
        <authorList>
            <person name="Sun Q."/>
            <person name="Evtushenko L."/>
        </authorList>
    </citation>
    <scope>NUCLEOTIDE SEQUENCE</scope>
    <source>
        <strain evidence="3">VKM Ac-1020</strain>
    </source>
</reference>
<gene>
    <name evidence="3" type="ORF">GCM10017576_14940</name>
</gene>
<accession>A0A9W6H2L8</accession>
<dbReference type="CDD" id="cd06558">
    <property type="entry name" value="crotonase-like"/>
    <property type="match status" value="1"/>
</dbReference>
<dbReference type="PANTHER" id="PTHR42964:SF1">
    <property type="entry name" value="POLYKETIDE BIOSYNTHESIS ENOYL-COA HYDRATASE PKSH-RELATED"/>
    <property type="match status" value="1"/>
</dbReference>
<dbReference type="EMBL" id="BSEJ01000006">
    <property type="protein sequence ID" value="GLJ61365.1"/>
    <property type="molecule type" value="Genomic_DNA"/>
</dbReference>
<evidence type="ECO:0000313" key="4">
    <source>
        <dbReference type="Proteomes" id="UP001142462"/>
    </source>
</evidence>
<dbReference type="InterPro" id="IPR051683">
    <property type="entry name" value="Enoyl-CoA_Hydratase/Isomerase"/>
</dbReference>
<evidence type="ECO:0000313" key="3">
    <source>
        <dbReference type="EMBL" id="GLJ61365.1"/>
    </source>
</evidence>
<comment type="caution">
    <text evidence="3">The sequence shown here is derived from an EMBL/GenBank/DDBJ whole genome shotgun (WGS) entry which is preliminary data.</text>
</comment>
<proteinExistence type="inferred from homology"/>
<dbReference type="InterPro" id="IPR029045">
    <property type="entry name" value="ClpP/crotonase-like_dom_sf"/>
</dbReference>
<reference evidence="3" key="1">
    <citation type="journal article" date="2014" name="Int. J. Syst. Evol. Microbiol.">
        <title>Complete genome sequence of Corynebacterium casei LMG S-19264T (=DSM 44701T), isolated from a smear-ripened cheese.</title>
        <authorList>
            <consortium name="US DOE Joint Genome Institute (JGI-PGF)"/>
            <person name="Walter F."/>
            <person name="Albersmeier A."/>
            <person name="Kalinowski J."/>
            <person name="Ruckert C."/>
        </authorList>
    </citation>
    <scope>NUCLEOTIDE SEQUENCE</scope>
    <source>
        <strain evidence="3">VKM Ac-1020</strain>
    </source>
</reference>
<dbReference type="Gene3D" id="3.90.226.10">
    <property type="entry name" value="2-enoyl-CoA Hydratase, Chain A, domain 1"/>
    <property type="match status" value="1"/>
</dbReference>
<protein>
    <submittedName>
        <fullName evidence="3">Enoyl-CoA hydratase</fullName>
    </submittedName>
</protein>
<evidence type="ECO:0000256" key="2">
    <source>
        <dbReference type="RuleBase" id="RU003707"/>
    </source>
</evidence>
<name>A0A9W6H2L8_9MICO</name>
<dbReference type="Proteomes" id="UP001142462">
    <property type="component" value="Unassembled WGS sequence"/>
</dbReference>
<evidence type="ECO:0000256" key="1">
    <source>
        <dbReference type="ARBA" id="ARBA00005254"/>
    </source>
</evidence>
<dbReference type="PROSITE" id="PS00166">
    <property type="entry name" value="ENOYL_COA_HYDRATASE"/>
    <property type="match status" value="1"/>
</dbReference>
<dbReference type="RefSeq" id="WP_271173079.1">
    <property type="nucleotide sequence ID" value="NZ_BSEJ01000006.1"/>
</dbReference>
<comment type="similarity">
    <text evidence="1 2">Belongs to the enoyl-CoA hydratase/isomerase family.</text>
</comment>
<dbReference type="SUPFAM" id="SSF52096">
    <property type="entry name" value="ClpP/crotonase"/>
    <property type="match status" value="1"/>
</dbReference>
<organism evidence="3 4">
    <name type="scientific">Microbacterium barkeri</name>
    <dbReference type="NCBI Taxonomy" id="33917"/>
    <lineage>
        <taxon>Bacteria</taxon>
        <taxon>Bacillati</taxon>
        <taxon>Actinomycetota</taxon>
        <taxon>Actinomycetes</taxon>
        <taxon>Micrococcales</taxon>
        <taxon>Microbacteriaceae</taxon>
        <taxon>Microbacterium</taxon>
    </lineage>
</organism>
<keyword evidence="4" id="KW-1185">Reference proteome</keyword>
<dbReference type="AlphaFoldDB" id="A0A9W6H2L8"/>
<dbReference type="GO" id="GO:0003824">
    <property type="term" value="F:catalytic activity"/>
    <property type="evidence" value="ECO:0007669"/>
    <property type="project" value="InterPro"/>
</dbReference>
<dbReference type="Pfam" id="PF00378">
    <property type="entry name" value="ECH_1"/>
    <property type="match status" value="1"/>
</dbReference>